<evidence type="ECO:0000313" key="7">
    <source>
        <dbReference type="Proteomes" id="UP001153678"/>
    </source>
</evidence>
<dbReference type="Proteomes" id="UP001153678">
    <property type="component" value="Unassembled WGS sequence"/>
</dbReference>
<keyword evidence="4" id="KW-0239">DNA-directed DNA polymerase</keyword>
<dbReference type="Pfam" id="PF00136">
    <property type="entry name" value="DNA_pol_B"/>
    <property type="match status" value="1"/>
</dbReference>
<evidence type="ECO:0000256" key="1">
    <source>
        <dbReference type="ARBA" id="ARBA00012417"/>
    </source>
</evidence>
<evidence type="ECO:0000256" key="2">
    <source>
        <dbReference type="ARBA" id="ARBA00022679"/>
    </source>
</evidence>
<dbReference type="EMBL" id="CAMKVN010011800">
    <property type="protein sequence ID" value="CAI2195018.1"/>
    <property type="molecule type" value="Genomic_DNA"/>
</dbReference>
<protein>
    <recommendedName>
        <fullName evidence="1">DNA-directed DNA polymerase</fullName>
        <ecNumber evidence="1">2.7.7.7</ecNumber>
    </recommendedName>
</protein>
<dbReference type="SUPFAM" id="SSF56672">
    <property type="entry name" value="DNA/RNA polymerases"/>
    <property type="match status" value="1"/>
</dbReference>
<evidence type="ECO:0000259" key="5">
    <source>
        <dbReference type="Pfam" id="PF00136"/>
    </source>
</evidence>
<dbReference type="InterPro" id="IPR023211">
    <property type="entry name" value="DNA_pol_palm_dom_sf"/>
</dbReference>
<dbReference type="OrthoDB" id="6755010at2759"/>
<comment type="caution">
    <text evidence="6">The sequence shown here is derived from an EMBL/GenBank/DDBJ whole genome shotgun (WGS) entry which is preliminary data.</text>
</comment>
<sequence>MGDIPNVKYEEDIVFMIYITVHWKDDPELLKQICLIDFETMLDSQLITIICESQQFIVEKAKKLGVVKWMFNYISIKPSGCVAIDVQPCFMRFHPKAKKSNLGDYNASTLRDRILTSTIQYQQTESRKYPGVYVFLPIKGFKNKHPVTGLDFTSLYPSLIITYNLSSDKIILSQKYAESLRDSGKILYEINFKFNGNNVLAWSIRYNNIPEKKGLYATILKYLSVK</sequence>
<dbReference type="Gene3D" id="3.90.1600.10">
    <property type="entry name" value="Palm domain of DNA polymerase"/>
    <property type="match status" value="1"/>
</dbReference>
<dbReference type="InterPro" id="IPR006134">
    <property type="entry name" value="DNA-dir_DNA_pol_B_multi_dom"/>
</dbReference>
<dbReference type="AlphaFoldDB" id="A0A9W4X4T1"/>
<evidence type="ECO:0000313" key="6">
    <source>
        <dbReference type="EMBL" id="CAI2195018.1"/>
    </source>
</evidence>
<evidence type="ECO:0000256" key="3">
    <source>
        <dbReference type="ARBA" id="ARBA00022695"/>
    </source>
</evidence>
<dbReference type="GO" id="GO:0003677">
    <property type="term" value="F:DNA binding"/>
    <property type="evidence" value="ECO:0007669"/>
    <property type="project" value="InterPro"/>
</dbReference>
<accession>A0A9W4X4T1</accession>
<dbReference type="EC" id="2.7.7.7" evidence="1"/>
<evidence type="ECO:0000256" key="4">
    <source>
        <dbReference type="ARBA" id="ARBA00022932"/>
    </source>
</evidence>
<dbReference type="GO" id="GO:0003887">
    <property type="term" value="F:DNA-directed DNA polymerase activity"/>
    <property type="evidence" value="ECO:0007669"/>
    <property type="project" value="UniProtKB-KW"/>
</dbReference>
<keyword evidence="3" id="KW-0548">Nucleotidyltransferase</keyword>
<dbReference type="GO" id="GO:0000166">
    <property type="term" value="F:nucleotide binding"/>
    <property type="evidence" value="ECO:0007669"/>
    <property type="project" value="InterPro"/>
</dbReference>
<gene>
    <name evidence="6" type="ORF">FWILDA_LOCUS16866</name>
</gene>
<keyword evidence="7" id="KW-1185">Reference proteome</keyword>
<reference evidence="6" key="1">
    <citation type="submission" date="2022-08" db="EMBL/GenBank/DDBJ databases">
        <authorList>
            <person name="Kallberg Y."/>
            <person name="Tangrot J."/>
            <person name="Rosling A."/>
        </authorList>
    </citation>
    <scope>NUCLEOTIDE SEQUENCE</scope>
    <source>
        <strain evidence="6">Wild A</strain>
    </source>
</reference>
<feature type="domain" description="DNA-directed DNA polymerase family B multifunctional" evidence="5">
    <location>
        <begin position="114"/>
        <end position="189"/>
    </location>
</feature>
<dbReference type="InterPro" id="IPR043502">
    <property type="entry name" value="DNA/RNA_pol_sf"/>
</dbReference>
<organism evidence="6 7">
    <name type="scientific">Funneliformis geosporum</name>
    <dbReference type="NCBI Taxonomy" id="1117311"/>
    <lineage>
        <taxon>Eukaryota</taxon>
        <taxon>Fungi</taxon>
        <taxon>Fungi incertae sedis</taxon>
        <taxon>Mucoromycota</taxon>
        <taxon>Glomeromycotina</taxon>
        <taxon>Glomeromycetes</taxon>
        <taxon>Glomerales</taxon>
        <taxon>Glomeraceae</taxon>
        <taxon>Funneliformis</taxon>
    </lineage>
</organism>
<keyword evidence="2" id="KW-0808">Transferase</keyword>
<proteinExistence type="predicted"/>
<name>A0A9W4X4T1_9GLOM</name>